<evidence type="ECO:0000256" key="1">
    <source>
        <dbReference type="SAM" id="Phobius"/>
    </source>
</evidence>
<dbReference type="InterPro" id="IPR010559">
    <property type="entry name" value="Sig_transdc_His_kin_internal"/>
</dbReference>
<name>A0ABU5QT82_9BACT</name>
<keyword evidence="1" id="KW-0812">Transmembrane</keyword>
<keyword evidence="4" id="KW-1185">Reference proteome</keyword>
<reference evidence="3 4" key="1">
    <citation type="submission" date="2023-12" db="EMBL/GenBank/DDBJ databases">
        <title>Novel species of the genus Arcicella isolated from rivers.</title>
        <authorList>
            <person name="Lu H."/>
        </authorList>
    </citation>
    <scope>NUCLEOTIDE SEQUENCE [LARGE SCALE GENOMIC DNA]</scope>
    <source>
        <strain evidence="3 4">LMG 21963</strain>
    </source>
</reference>
<evidence type="ECO:0000313" key="4">
    <source>
        <dbReference type="Proteomes" id="UP001304671"/>
    </source>
</evidence>
<dbReference type="RefSeq" id="WP_323252156.1">
    <property type="nucleotide sequence ID" value="NZ_JAYFUL010000042.1"/>
</dbReference>
<evidence type="ECO:0000313" key="3">
    <source>
        <dbReference type="EMBL" id="MEA5260024.1"/>
    </source>
</evidence>
<feature type="domain" description="Signal transduction histidine kinase internal region" evidence="2">
    <location>
        <begin position="124"/>
        <end position="199"/>
    </location>
</feature>
<evidence type="ECO:0000259" key="2">
    <source>
        <dbReference type="Pfam" id="PF06580"/>
    </source>
</evidence>
<dbReference type="PANTHER" id="PTHR34220:SF7">
    <property type="entry name" value="SENSOR HISTIDINE KINASE YPDA"/>
    <property type="match status" value="1"/>
</dbReference>
<dbReference type="Proteomes" id="UP001304671">
    <property type="component" value="Unassembled WGS sequence"/>
</dbReference>
<feature type="transmembrane region" description="Helical" evidence="1">
    <location>
        <begin position="84"/>
        <end position="104"/>
    </location>
</feature>
<feature type="transmembrane region" description="Helical" evidence="1">
    <location>
        <begin position="21"/>
        <end position="44"/>
    </location>
</feature>
<keyword evidence="3" id="KW-0418">Kinase</keyword>
<accession>A0ABU5QT82</accession>
<organism evidence="3 4">
    <name type="scientific">Arcicella aquatica</name>
    <dbReference type="NCBI Taxonomy" id="217141"/>
    <lineage>
        <taxon>Bacteria</taxon>
        <taxon>Pseudomonadati</taxon>
        <taxon>Bacteroidota</taxon>
        <taxon>Cytophagia</taxon>
        <taxon>Cytophagales</taxon>
        <taxon>Flectobacillaceae</taxon>
        <taxon>Arcicella</taxon>
    </lineage>
</organism>
<gene>
    <name evidence="3" type="ORF">VB264_19660</name>
</gene>
<keyword evidence="1" id="KW-1133">Transmembrane helix</keyword>
<protein>
    <submittedName>
        <fullName evidence="3">Sensor histidine kinase</fullName>
    </submittedName>
</protein>
<dbReference type="InterPro" id="IPR050640">
    <property type="entry name" value="Bact_2-comp_sensor_kinase"/>
</dbReference>
<sequence length="314" mass="36264">MIGLFYFNLHWLTPNTLQKGTWGTFIGLLLGAFLITFVIDKVIFDLTFDDMPRPRHDGPPTLHGEGRPRPFYAGPPMMLNSPHFLGISVSFILVVALSSVIALWRERTENKAIQQQIIYEKIAAELAVLKLQVSPHFLFNTLNNIRWLARQKSEQTEGYILKLSDLLRYMIYHANHDKVAFSQEIKYLNDYIDLQRMRLIDPSKVIFEVEGDTETLMIEPMLFIPFVENAFKYGVHSQQDTPIEFRLSIKDKVLHFYSKNDIFTGNSPLLEEESGIGIPNVKKRLALHYPDKHQLSINTEWGQFEVNLLINLSA</sequence>
<dbReference type="GO" id="GO:0016301">
    <property type="term" value="F:kinase activity"/>
    <property type="evidence" value="ECO:0007669"/>
    <property type="project" value="UniProtKB-KW"/>
</dbReference>
<dbReference type="EMBL" id="JAYFUL010000042">
    <property type="protein sequence ID" value="MEA5260024.1"/>
    <property type="molecule type" value="Genomic_DNA"/>
</dbReference>
<keyword evidence="1" id="KW-0472">Membrane</keyword>
<proteinExistence type="predicted"/>
<dbReference type="PANTHER" id="PTHR34220">
    <property type="entry name" value="SENSOR HISTIDINE KINASE YPDA"/>
    <property type="match status" value="1"/>
</dbReference>
<keyword evidence="3" id="KW-0808">Transferase</keyword>
<comment type="caution">
    <text evidence="3">The sequence shown here is derived from an EMBL/GenBank/DDBJ whole genome shotgun (WGS) entry which is preliminary data.</text>
</comment>
<dbReference type="Pfam" id="PF06580">
    <property type="entry name" value="His_kinase"/>
    <property type="match status" value="1"/>
</dbReference>